<accession>A0A7S3NQV5</accession>
<sequence length="238" mass="26562">MRIISLLLLLLRAVKSLSIQEQFYWRRAAMPLAEAAGLENHELATASSILHSVLASDPESLESSLRALSRSAHESLRILEALIPADECASLCKLCDENVFSQLAQDNVDRLPDFQVNVDTLTNLPVSEETRSLLADLPRSLFDCQSSPSRIGIFIRRYCSETRPYFPWHIDGNAFTANVALSSPNDYSGGHLRVLVEDSIRTLKRNQGDVTVHTNAVCHAVSPVDFGVRHTMLLFYHM</sequence>
<feature type="signal peptide" evidence="1">
    <location>
        <begin position="1"/>
        <end position="16"/>
    </location>
</feature>
<evidence type="ECO:0000256" key="1">
    <source>
        <dbReference type="SAM" id="SignalP"/>
    </source>
</evidence>
<dbReference type="AlphaFoldDB" id="A0A7S3NQV5"/>
<gene>
    <name evidence="2" type="ORF">ALAG00032_LOCUS14199</name>
</gene>
<dbReference type="SUPFAM" id="SSF51197">
    <property type="entry name" value="Clavaminate synthase-like"/>
    <property type="match status" value="1"/>
</dbReference>
<name>A0A7S3NQV5_9STRA</name>
<reference evidence="2" key="1">
    <citation type="submission" date="2021-01" db="EMBL/GenBank/DDBJ databases">
        <authorList>
            <person name="Corre E."/>
            <person name="Pelletier E."/>
            <person name="Niang G."/>
            <person name="Scheremetjew M."/>
            <person name="Finn R."/>
            <person name="Kale V."/>
            <person name="Holt S."/>
            <person name="Cochrane G."/>
            <person name="Meng A."/>
            <person name="Brown T."/>
            <person name="Cohen L."/>
        </authorList>
    </citation>
    <scope>NUCLEOTIDE SEQUENCE</scope>
    <source>
        <strain evidence="2">CCMP1510</strain>
    </source>
</reference>
<feature type="chain" id="PRO_5031286500" description="Prolyl 4-hydroxylase alpha subunit Fe(2+) 2OG dioxygenase domain-containing protein" evidence="1">
    <location>
        <begin position="17"/>
        <end position="238"/>
    </location>
</feature>
<organism evidence="2">
    <name type="scientific">Aureoumbra lagunensis</name>
    <dbReference type="NCBI Taxonomy" id="44058"/>
    <lineage>
        <taxon>Eukaryota</taxon>
        <taxon>Sar</taxon>
        <taxon>Stramenopiles</taxon>
        <taxon>Ochrophyta</taxon>
        <taxon>Pelagophyceae</taxon>
        <taxon>Pelagomonadales</taxon>
        <taxon>Aureoumbra</taxon>
    </lineage>
</organism>
<dbReference type="EMBL" id="HBIJ01021863">
    <property type="protein sequence ID" value="CAE0373398.1"/>
    <property type="molecule type" value="Transcribed_RNA"/>
</dbReference>
<proteinExistence type="predicted"/>
<protein>
    <recommendedName>
        <fullName evidence="3">Prolyl 4-hydroxylase alpha subunit Fe(2+) 2OG dioxygenase domain-containing protein</fullName>
    </recommendedName>
</protein>
<evidence type="ECO:0000313" key="2">
    <source>
        <dbReference type="EMBL" id="CAE0373398.1"/>
    </source>
</evidence>
<evidence type="ECO:0008006" key="3">
    <source>
        <dbReference type="Google" id="ProtNLM"/>
    </source>
</evidence>
<dbReference type="Gene3D" id="2.60.120.620">
    <property type="entry name" value="q2cbj1_9rhob like domain"/>
    <property type="match status" value="1"/>
</dbReference>
<keyword evidence="1" id="KW-0732">Signal</keyword>